<keyword evidence="5" id="KW-0804">Transcription</keyword>
<evidence type="ECO:0000256" key="4">
    <source>
        <dbReference type="ARBA" id="ARBA00023125"/>
    </source>
</evidence>
<dbReference type="SUPFAM" id="SSF46689">
    <property type="entry name" value="Homeodomain-like"/>
    <property type="match status" value="1"/>
</dbReference>
<dbReference type="SUPFAM" id="SSF159800">
    <property type="entry name" value="PrpR receptor domain-like"/>
    <property type="match status" value="1"/>
</dbReference>
<dbReference type="EMBL" id="NXHG01000009">
    <property type="protein sequence ID" value="PCM60446.1"/>
    <property type="molecule type" value="Genomic_DNA"/>
</dbReference>
<reference evidence="7 8" key="1">
    <citation type="submission" date="2017-09" db="EMBL/GenBank/DDBJ databases">
        <title>Mdr eskape-Ghana.</title>
        <authorList>
            <person name="Agyepong N."/>
            <person name="Janice J."/>
            <person name="Samuelsen O."/>
            <person name="Owusu-Ofori A."/>
            <person name="Sundsfjord A."/>
            <person name="Essack S."/>
            <person name="Pedersen T."/>
        </authorList>
    </citation>
    <scope>NUCLEOTIDE SEQUENCE [LARGE SCALE GENOMIC DNA]</scope>
    <source>
        <strain evidence="7 8">46</strain>
    </source>
</reference>
<dbReference type="RefSeq" id="WP_048325969.1">
    <property type="nucleotide sequence ID" value="NZ_BQUB01000022.1"/>
</dbReference>
<accession>A0A2A5MHR8</accession>
<dbReference type="SMART" id="SM00382">
    <property type="entry name" value="AAA"/>
    <property type="match status" value="1"/>
</dbReference>
<keyword evidence="4" id="KW-0238">DNA-binding</keyword>
<dbReference type="GO" id="GO:0005524">
    <property type="term" value="F:ATP binding"/>
    <property type="evidence" value="ECO:0007669"/>
    <property type="project" value="UniProtKB-KW"/>
</dbReference>
<comment type="caution">
    <text evidence="7">The sequence shown here is derived from an EMBL/GenBank/DDBJ whole genome shotgun (WGS) entry which is preliminary data.</text>
</comment>
<keyword evidence="1" id="KW-0547">Nucleotide-binding</keyword>
<protein>
    <submittedName>
        <fullName evidence="7">Sigma-54-dependent Fis family transcriptional regulator</fullName>
    </submittedName>
</protein>
<gene>
    <name evidence="7" type="ORF">CP911_16590</name>
</gene>
<dbReference type="Gene3D" id="1.10.8.60">
    <property type="match status" value="1"/>
</dbReference>
<dbReference type="AlphaFoldDB" id="A0A2A5MHR8"/>
<evidence type="ECO:0000256" key="1">
    <source>
        <dbReference type="ARBA" id="ARBA00022741"/>
    </source>
</evidence>
<dbReference type="Pfam" id="PF02954">
    <property type="entry name" value="HTH_8"/>
    <property type="match status" value="1"/>
</dbReference>
<dbReference type="Pfam" id="PF06506">
    <property type="entry name" value="PrpR_N"/>
    <property type="match status" value="1"/>
</dbReference>
<proteinExistence type="predicted"/>
<dbReference type="InterPro" id="IPR003593">
    <property type="entry name" value="AAA+_ATPase"/>
</dbReference>
<evidence type="ECO:0000313" key="7">
    <source>
        <dbReference type="EMBL" id="PCM60446.1"/>
    </source>
</evidence>
<dbReference type="PRINTS" id="PR01590">
    <property type="entry name" value="HTHFIS"/>
</dbReference>
<organism evidence="7 8">
    <name type="scientific">Klebsiella quasipneumoniae</name>
    <dbReference type="NCBI Taxonomy" id="1463165"/>
    <lineage>
        <taxon>Bacteria</taxon>
        <taxon>Pseudomonadati</taxon>
        <taxon>Pseudomonadota</taxon>
        <taxon>Gammaproteobacteria</taxon>
        <taxon>Enterobacterales</taxon>
        <taxon>Enterobacteriaceae</taxon>
        <taxon>Klebsiella/Raoultella group</taxon>
        <taxon>Klebsiella</taxon>
        <taxon>Klebsiella pneumoniae complex</taxon>
    </lineage>
</organism>
<keyword evidence="3" id="KW-0805">Transcription regulation</keyword>
<dbReference type="Proteomes" id="UP000217648">
    <property type="component" value="Unassembled WGS sequence"/>
</dbReference>
<sequence>MKNNEIVIFSVSSTITQRIMNVLIERKLEIPVYEFRYSDVLNKANEMIQSGTRIIISRGGTAALLRNNIPIPVIEIAHDFHGVYRILQEAKNKSQKIAAIGFPQFCRALRHYQSMTNDEFKICQVYNHHDIENVIKNLSENGYHMVIGGLTVAEMAKKYNLNVIEGDADNNSIEQAINEAHGLLKYINRENLKLVMSHAALNQSREGIMCVDQLGEIININAIGMTLFQCQVGDKIFKKEAFKDIYASMINESNIKEQTIEINGTLVCISVRHFSNRQNTYAIITGLSQESTLWQQTNSKKSKLRGYATSYSFDNIITQSPIMHQVIQKARLCAQHDLPVHLLGDTGTGKELFAQSIHHVSARSHGPFIAINCAAIPESLLESELFGYAEGAFTNARKGGKPGVFEMATNGTVFIDEISEAPLSVQVKLLRVLQEKQFSRLGGDSLLSADFRLITASNKDLGQLIASGEFRQDLYYRINILELQLPPLRERPEDIMVLIHHLLQQQNKHLTFTPDAVNCLQNYDWPGNIRELQAVIYRLIVLLEGDTVDKAVLQQISHLSSPCHQGVSLVTDLAVVADESDLLKKQEKQLIASVIEKTDGDRTKASAILGISPTTLWRKLKQHNISG</sequence>
<dbReference type="PROSITE" id="PS00688">
    <property type="entry name" value="SIGMA54_INTERACT_3"/>
    <property type="match status" value="1"/>
</dbReference>
<dbReference type="Gene3D" id="1.10.10.60">
    <property type="entry name" value="Homeodomain-like"/>
    <property type="match status" value="1"/>
</dbReference>
<dbReference type="CDD" id="cd00009">
    <property type="entry name" value="AAA"/>
    <property type="match status" value="1"/>
</dbReference>
<dbReference type="Gene3D" id="3.40.50.2300">
    <property type="match status" value="1"/>
</dbReference>
<dbReference type="InterPro" id="IPR002078">
    <property type="entry name" value="Sigma_54_int"/>
</dbReference>
<dbReference type="PANTHER" id="PTHR32071">
    <property type="entry name" value="TRANSCRIPTIONAL REGULATORY PROTEIN"/>
    <property type="match status" value="1"/>
</dbReference>
<dbReference type="InterPro" id="IPR010524">
    <property type="entry name" value="Sig_transdc_resp-reg_PrpR_N"/>
</dbReference>
<dbReference type="Pfam" id="PF00158">
    <property type="entry name" value="Sigma54_activat"/>
    <property type="match status" value="1"/>
</dbReference>
<evidence type="ECO:0000259" key="6">
    <source>
        <dbReference type="PROSITE" id="PS50045"/>
    </source>
</evidence>
<dbReference type="GO" id="GO:0000156">
    <property type="term" value="F:phosphorelay response regulator activity"/>
    <property type="evidence" value="ECO:0007669"/>
    <property type="project" value="InterPro"/>
</dbReference>
<dbReference type="InterPro" id="IPR058031">
    <property type="entry name" value="AAA_lid_NorR"/>
</dbReference>
<name>A0A2A5MHR8_9ENTR</name>
<dbReference type="InterPro" id="IPR002197">
    <property type="entry name" value="HTH_Fis"/>
</dbReference>
<dbReference type="Pfam" id="PF25601">
    <property type="entry name" value="AAA_lid_14"/>
    <property type="match status" value="1"/>
</dbReference>
<evidence type="ECO:0000256" key="2">
    <source>
        <dbReference type="ARBA" id="ARBA00022840"/>
    </source>
</evidence>
<evidence type="ECO:0000313" key="8">
    <source>
        <dbReference type="Proteomes" id="UP000217648"/>
    </source>
</evidence>
<dbReference type="PANTHER" id="PTHR32071:SF57">
    <property type="entry name" value="C4-DICARBOXYLATE TRANSPORT TRANSCRIPTIONAL REGULATORY PROTEIN DCTD"/>
    <property type="match status" value="1"/>
</dbReference>
<dbReference type="FunFam" id="3.40.50.300:FF:000006">
    <property type="entry name" value="DNA-binding transcriptional regulator NtrC"/>
    <property type="match status" value="1"/>
</dbReference>
<dbReference type="InterPro" id="IPR025944">
    <property type="entry name" value="Sigma_54_int_dom_CS"/>
</dbReference>
<dbReference type="Gene3D" id="3.40.50.300">
    <property type="entry name" value="P-loop containing nucleotide triphosphate hydrolases"/>
    <property type="match status" value="1"/>
</dbReference>
<dbReference type="Gene3D" id="3.40.50.10660">
    <property type="entry name" value="PrpR receptor domain-like"/>
    <property type="match status" value="1"/>
</dbReference>
<evidence type="ECO:0000256" key="5">
    <source>
        <dbReference type="ARBA" id="ARBA00023163"/>
    </source>
</evidence>
<dbReference type="InterPro" id="IPR009057">
    <property type="entry name" value="Homeodomain-like_sf"/>
</dbReference>
<evidence type="ECO:0000256" key="3">
    <source>
        <dbReference type="ARBA" id="ARBA00023015"/>
    </source>
</evidence>
<dbReference type="STRING" id="1463164.KQS06HV_180038"/>
<dbReference type="GO" id="GO:0006355">
    <property type="term" value="P:regulation of DNA-templated transcription"/>
    <property type="evidence" value="ECO:0007669"/>
    <property type="project" value="InterPro"/>
</dbReference>
<dbReference type="PROSITE" id="PS50045">
    <property type="entry name" value="SIGMA54_INTERACT_4"/>
    <property type="match status" value="1"/>
</dbReference>
<keyword evidence="2" id="KW-0067">ATP-binding</keyword>
<dbReference type="InterPro" id="IPR027417">
    <property type="entry name" value="P-loop_NTPase"/>
</dbReference>
<dbReference type="GO" id="GO:0043565">
    <property type="term" value="F:sequence-specific DNA binding"/>
    <property type="evidence" value="ECO:0007669"/>
    <property type="project" value="InterPro"/>
</dbReference>
<feature type="domain" description="Sigma-54 factor interaction" evidence="6">
    <location>
        <begin position="316"/>
        <end position="541"/>
    </location>
</feature>
<dbReference type="SUPFAM" id="SSF52540">
    <property type="entry name" value="P-loop containing nucleoside triphosphate hydrolases"/>
    <property type="match status" value="1"/>
</dbReference>